<dbReference type="InterPro" id="IPR017853">
    <property type="entry name" value="GH"/>
</dbReference>
<keyword evidence="1" id="KW-0732">Signal</keyword>
<evidence type="ECO:0000256" key="1">
    <source>
        <dbReference type="SAM" id="SignalP"/>
    </source>
</evidence>
<evidence type="ECO:0000313" key="2">
    <source>
        <dbReference type="EMBL" id="GAA5003090.1"/>
    </source>
</evidence>
<name>A0ABP9IMP2_9ACTN</name>
<organism evidence="2 3">
    <name type="scientific">Streptomyces siamensis</name>
    <dbReference type="NCBI Taxonomy" id="1274986"/>
    <lineage>
        <taxon>Bacteria</taxon>
        <taxon>Bacillati</taxon>
        <taxon>Actinomycetota</taxon>
        <taxon>Actinomycetes</taxon>
        <taxon>Kitasatosporales</taxon>
        <taxon>Streptomycetaceae</taxon>
        <taxon>Streptomyces</taxon>
    </lineage>
</organism>
<dbReference type="EMBL" id="BAABKB010000003">
    <property type="protein sequence ID" value="GAA5003090.1"/>
    <property type="molecule type" value="Genomic_DNA"/>
</dbReference>
<gene>
    <name evidence="2" type="ORF">GCM10023335_18700</name>
</gene>
<sequence>MGTRGINRARFLGLAAGAGGAVALSAGAAGQARAAAAAPAAAAGRRGRGLSYRGVVYEVGEGETPATGWSARRMRADLRAVAHDLHADSVKVTGDGVERLTATAGEAAERGLGVWLEPTLGDVPERDILDHLAETGAFAERLRRQGARVHLSVGCEFLLYVPGIVPGANILERVENLLKGNYDPVRTARELRRFTARAASTGRSVFGGRLTYAAAQDEDVDWRQFDLVGLDYYGHFGRRDQYVRDLARYRRFGKPVAVMEFGCCTFRGAPELGGMGWDVVDRTKEPPEVRKGLVRSERAQAAYLTDVLAVFESMGLYSAMAYTFVSPDAPHRPHDPRHDLDMASYGLVKPIENRPGDPESGWHWEPKESFHALARQYARSRDR</sequence>
<evidence type="ECO:0000313" key="3">
    <source>
        <dbReference type="Proteomes" id="UP001501759"/>
    </source>
</evidence>
<protein>
    <recommendedName>
        <fullName evidence="4">Abortive phage infection protein</fullName>
    </recommendedName>
</protein>
<dbReference type="SUPFAM" id="SSF51445">
    <property type="entry name" value="(Trans)glycosidases"/>
    <property type="match status" value="1"/>
</dbReference>
<dbReference type="Proteomes" id="UP001501759">
    <property type="component" value="Unassembled WGS sequence"/>
</dbReference>
<reference evidence="3" key="1">
    <citation type="journal article" date="2019" name="Int. J. Syst. Evol. Microbiol.">
        <title>The Global Catalogue of Microorganisms (GCM) 10K type strain sequencing project: providing services to taxonomists for standard genome sequencing and annotation.</title>
        <authorList>
            <consortium name="The Broad Institute Genomics Platform"/>
            <consortium name="The Broad Institute Genome Sequencing Center for Infectious Disease"/>
            <person name="Wu L."/>
            <person name="Ma J."/>
        </authorList>
    </citation>
    <scope>NUCLEOTIDE SEQUENCE [LARGE SCALE GENOMIC DNA]</scope>
    <source>
        <strain evidence="3">JCM 18409</strain>
    </source>
</reference>
<dbReference type="InterPro" id="IPR006311">
    <property type="entry name" value="TAT_signal"/>
</dbReference>
<comment type="caution">
    <text evidence="2">The sequence shown here is derived from an EMBL/GenBank/DDBJ whole genome shotgun (WGS) entry which is preliminary data.</text>
</comment>
<proteinExistence type="predicted"/>
<evidence type="ECO:0008006" key="4">
    <source>
        <dbReference type="Google" id="ProtNLM"/>
    </source>
</evidence>
<dbReference type="Gene3D" id="3.20.20.80">
    <property type="entry name" value="Glycosidases"/>
    <property type="match status" value="1"/>
</dbReference>
<accession>A0ABP9IMP2</accession>
<keyword evidence="3" id="KW-1185">Reference proteome</keyword>
<feature type="signal peptide" evidence="1">
    <location>
        <begin position="1"/>
        <end position="28"/>
    </location>
</feature>
<dbReference type="PROSITE" id="PS51318">
    <property type="entry name" value="TAT"/>
    <property type="match status" value="1"/>
</dbReference>
<feature type="chain" id="PRO_5046815499" description="Abortive phage infection protein" evidence="1">
    <location>
        <begin position="29"/>
        <end position="383"/>
    </location>
</feature>
<dbReference type="RefSeq" id="WP_345644405.1">
    <property type="nucleotide sequence ID" value="NZ_BAABKB010000003.1"/>
</dbReference>